<dbReference type="InterPro" id="IPR011992">
    <property type="entry name" value="EF-hand-dom_pair"/>
</dbReference>
<dbReference type="PROSITE" id="PS50222">
    <property type="entry name" value="EF_HAND_2"/>
    <property type="match status" value="1"/>
</dbReference>
<organism evidence="4 5">
    <name type="scientific">Gimesia algae</name>
    <dbReference type="NCBI Taxonomy" id="2527971"/>
    <lineage>
        <taxon>Bacteria</taxon>
        <taxon>Pseudomonadati</taxon>
        <taxon>Planctomycetota</taxon>
        <taxon>Planctomycetia</taxon>
        <taxon>Planctomycetales</taxon>
        <taxon>Planctomycetaceae</taxon>
        <taxon>Gimesia</taxon>
    </lineage>
</organism>
<name>A0A517VGU7_9PLAN</name>
<reference evidence="4 5" key="1">
    <citation type="submission" date="2019-02" db="EMBL/GenBank/DDBJ databases">
        <title>Deep-cultivation of Planctomycetes and their phenomic and genomic characterization uncovers novel biology.</title>
        <authorList>
            <person name="Wiegand S."/>
            <person name="Jogler M."/>
            <person name="Boedeker C."/>
            <person name="Pinto D."/>
            <person name="Vollmers J."/>
            <person name="Rivas-Marin E."/>
            <person name="Kohn T."/>
            <person name="Peeters S.H."/>
            <person name="Heuer A."/>
            <person name="Rast P."/>
            <person name="Oberbeckmann S."/>
            <person name="Bunk B."/>
            <person name="Jeske O."/>
            <person name="Meyerdierks A."/>
            <person name="Storesund J.E."/>
            <person name="Kallscheuer N."/>
            <person name="Luecker S."/>
            <person name="Lage O.M."/>
            <person name="Pohl T."/>
            <person name="Merkel B.J."/>
            <person name="Hornburger P."/>
            <person name="Mueller R.-W."/>
            <person name="Bruemmer F."/>
            <person name="Labrenz M."/>
            <person name="Spormann A.M."/>
            <person name="Op den Camp H."/>
            <person name="Overmann J."/>
            <person name="Amann R."/>
            <person name="Jetten M.S.M."/>
            <person name="Mascher T."/>
            <person name="Medema M.H."/>
            <person name="Devos D.P."/>
            <person name="Kaster A.-K."/>
            <person name="Ovreas L."/>
            <person name="Rohde M."/>
            <person name="Galperin M.Y."/>
            <person name="Jogler C."/>
        </authorList>
    </citation>
    <scope>NUCLEOTIDE SEQUENCE [LARGE SCALE GENOMIC DNA]</scope>
    <source>
        <strain evidence="4 5">Pan161</strain>
    </source>
</reference>
<evidence type="ECO:0000259" key="3">
    <source>
        <dbReference type="PROSITE" id="PS50222"/>
    </source>
</evidence>
<evidence type="ECO:0000256" key="2">
    <source>
        <dbReference type="SAM" id="SignalP"/>
    </source>
</evidence>
<dbReference type="EMBL" id="CP036343">
    <property type="protein sequence ID" value="QDT92238.1"/>
    <property type="molecule type" value="Genomic_DNA"/>
</dbReference>
<proteinExistence type="predicted"/>
<evidence type="ECO:0000313" key="5">
    <source>
        <dbReference type="Proteomes" id="UP000316855"/>
    </source>
</evidence>
<evidence type="ECO:0000256" key="1">
    <source>
        <dbReference type="SAM" id="MobiDB-lite"/>
    </source>
</evidence>
<feature type="signal peptide" evidence="2">
    <location>
        <begin position="1"/>
        <end position="22"/>
    </location>
</feature>
<dbReference type="RefSeq" id="WP_197995407.1">
    <property type="nucleotide sequence ID" value="NZ_CP036343.1"/>
</dbReference>
<dbReference type="Pfam" id="PF13202">
    <property type="entry name" value="EF-hand_5"/>
    <property type="match status" value="1"/>
</dbReference>
<dbReference type="Gene3D" id="1.10.238.10">
    <property type="entry name" value="EF-hand"/>
    <property type="match status" value="2"/>
</dbReference>
<dbReference type="InterPro" id="IPR002048">
    <property type="entry name" value="EF_hand_dom"/>
</dbReference>
<feature type="compositionally biased region" description="Gly residues" evidence="1">
    <location>
        <begin position="26"/>
        <end position="79"/>
    </location>
</feature>
<dbReference type="SUPFAM" id="SSF47473">
    <property type="entry name" value="EF-hand"/>
    <property type="match status" value="1"/>
</dbReference>
<feature type="chain" id="PRO_5021951890" evidence="2">
    <location>
        <begin position="23"/>
        <end position="224"/>
    </location>
</feature>
<accession>A0A517VGU7</accession>
<dbReference type="PROSITE" id="PS00018">
    <property type="entry name" value="EF_HAND_1"/>
    <property type="match status" value="1"/>
</dbReference>
<dbReference type="InterPro" id="IPR018247">
    <property type="entry name" value="EF_Hand_1_Ca_BS"/>
</dbReference>
<dbReference type="KEGG" id="gax:Pan161_39050"/>
<protein>
    <submittedName>
        <fullName evidence="4">EF hand</fullName>
    </submittedName>
</protein>
<keyword evidence="5" id="KW-1185">Reference proteome</keyword>
<evidence type="ECO:0000313" key="4">
    <source>
        <dbReference type="EMBL" id="QDT92238.1"/>
    </source>
</evidence>
<dbReference type="GO" id="GO:0005509">
    <property type="term" value="F:calcium ion binding"/>
    <property type="evidence" value="ECO:0007669"/>
    <property type="project" value="InterPro"/>
</dbReference>
<sequence length="224" mass="23290" precursor="true">MRKFSMLLTVLALSMFATDAFAQRGGGGGGRGGGGGPRGGGGGGGGGQQMGQQGGGGGGGQCQQGGGGSNSMRGGGAGGTQTDTTDTTDLVTQMMLSMDQNRDGMIAGNEVPPKMRSKVKDADANGDGVLNRMEQLAVIDRTKMLNGRSDVNGLGLNEDIFKRLDTNLDTFVSPDEVPRSLQRLFRTLDTNRDGIIDTDERKAALYKIKGKLNPDTARTKESNN</sequence>
<gene>
    <name evidence="4" type="ORF">Pan161_39050</name>
</gene>
<feature type="region of interest" description="Disordered" evidence="1">
    <location>
        <begin position="26"/>
        <end position="85"/>
    </location>
</feature>
<dbReference type="Proteomes" id="UP000316855">
    <property type="component" value="Chromosome"/>
</dbReference>
<dbReference type="AlphaFoldDB" id="A0A517VGU7"/>
<keyword evidence="2" id="KW-0732">Signal</keyword>
<feature type="domain" description="EF-hand" evidence="3">
    <location>
        <begin position="176"/>
        <end position="211"/>
    </location>
</feature>